<keyword evidence="3 5" id="KW-0808">Transferase</keyword>
<accession>A0A9P0DXM7</accession>
<dbReference type="GO" id="GO:0006654">
    <property type="term" value="P:phosphatidic acid biosynthetic process"/>
    <property type="evidence" value="ECO:0007669"/>
    <property type="project" value="TreeGrafter"/>
</dbReference>
<keyword evidence="6" id="KW-0175">Coiled coil</keyword>
<evidence type="ECO:0000256" key="3">
    <source>
        <dbReference type="ARBA" id="ARBA00022679"/>
    </source>
</evidence>
<comment type="domain">
    <text evidence="5">The HXXXXD motif is essential for acyltransferase activity and may constitute the binding site for the phosphate moiety of the glycerol-3-phosphate.</text>
</comment>
<evidence type="ECO:0000256" key="1">
    <source>
        <dbReference type="ARBA" id="ARBA00004728"/>
    </source>
</evidence>
<comment type="similarity">
    <text evidence="2 5">Belongs to the 1-acyl-sn-glycerol-3-phosphate acyltransferase family.</text>
</comment>
<keyword evidence="5" id="KW-0594">Phospholipid biosynthesis</keyword>
<dbReference type="OrthoDB" id="202234at2759"/>
<feature type="coiled-coil region" evidence="6">
    <location>
        <begin position="257"/>
        <end position="284"/>
    </location>
</feature>
<reference evidence="9" key="1">
    <citation type="submission" date="2022-01" db="EMBL/GenBank/DDBJ databases">
        <authorList>
            <person name="King R."/>
        </authorList>
    </citation>
    <scope>NUCLEOTIDE SEQUENCE</scope>
</reference>
<dbReference type="InterPro" id="IPR002123">
    <property type="entry name" value="Plipid/glycerol_acylTrfase"/>
</dbReference>
<feature type="domain" description="Phospholipid/glycerol acyltransferase" evidence="8">
    <location>
        <begin position="98"/>
        <end position="216"/>
    </location>
</feature>
<dbReference type="PANTHER" id="PTHR10434">
    <property type="entry name" value="1-ACYL-SN-GLYCEROL-3-PHOSPHATE ACYLTRANSFERASE"/>
    <property type="match status" value="1"/>
</dbReference>
<dbReference type="EC" id="2.3.1.51" evidence="5"/>
<dbReference type="EMBL" id="OV725077">
    <property type="protein sequence ID" value="CAH1389904.1"/>
    <property type="molecule type" value="Genomic_DNA"/>
</dbReference>
<gene>
    <name evidence="9" type="ORF">NEZAVI_LOCUS1196</name>
</gene>
<keyword evidence="5" id="KW-1208">Phospholipid metabolism</keyword>
<dbReference type="GO" id="GO:0005783">
    <property type="term" value="C:endoplasmic reticulum"/>
    <property type="evidence" value="ECO:0007669"/>
    <property type="project" value="TreeGrafter"/>
</dbReference>
<dbReference type="NCBIfam" id="TIGR00530">
    <property type="entry name" value="AGP_acyltrn"/>
    <property type="match status" value="1"/>
</dbReference>
<dbReference type="Proteomes" id="UP001152798">
    <property type="component" value="Chromosome 1"/>
</dbReference>
<dbReference type="SUPFAM" id="SSF69593">
    <property type="entry name" value="Glycerol-3-phosphate (1)-acyltransferase"/>
    <property type="match status" value="1"/>
</dbReference>
<evidence type="ECO:0000256" key="6">
    <source>
        <dbReference type="SAM" id="Coils"/>
    </source>
</evidence>
<feature type="transmembrane region" description="Helical" evidence="7">
    <location>
        <begin position="33"/>
        <end position="58"/>
    </location>
</feature>
<organism evidence="9 10">
    <name type="scientific">Nezara viridula</name>
    <name type="common">Southern green stink bug</name>
    <name type="synonym">Cimex viridulus</name>
    <dbReference type="NCBI Taxonomy" id="85310"/>
    <lineage>
        <taxon>Eukaryota</taxon>
        <taxon>Metazoa</taxon>
        <taxon>Ecdysozoa</taxon>
        <taxon>Arthropoda</taxon>
        <taxon>Hexapoda</taxon>
        <taxon>Insecta</taxon>
        <taxon>Pterygota</taxon>
        <taxon>Neoptera</taxon>
        <taxon>Paraneoptera</taxon>
        <taxon>Hemiptera</taxon>
        <taxon>Heteroptera</taxon>
        <taxon>Panheteroptera</taxon>
        <taxon>Pentatomomorpha</taxon>
        <taxon>Pentatomoidea</taxon>
        <taxon>Pentatomidae</taxon>
        <taxon>Pentatominae</taxon>
        <taxon>Nezara</taxon>
    </lineage>
</organism>
<keyword evidence="4 5" id="KW-0012">Acyltransferase</keyword>
<keyword evidence="7" id="KW-1133">Transmembrane helix</keyword>
<evidence type="ECO:0000256" key="5">
    <source>
        <dbReference type="RuleBase" id="RU361267"/>
    </source>
</evidence>
<name>A0A9P0DXM7_NEZVI</name>
<evidence type="ECO:0000259" key="8">
    <source>
        <dbReference type="SMART" id="SM00563"/>
    </source>
</evidence>
<evidence type="ECO:0000313" key="9">
    <source>
        <dbReference type="EMBL" id="CAH1389904.1"/>
    </source>
</evidence>
<keyword evidence="5" id="KW-0444">Lipid biosynthesis</keyword>
<dbReference type="GO" id="GO:0003841">
    <property type="term" value="F:1-acylglycerol-3-phosphate O-acyltransferase activity"/>
    <property type="evidence" value="ECO:0007669"/>
    <property type="project" value="UniProtKB-UniRule"/>
</dbReference>
<comment type="catalytic activity">
    <reaction evidence="5">
        <text>a 1-acyl-sn-glycero-3-phosphate + an acyl-CoA = a 1,2-diacyl-sn-glycero-3-phosphate + CoA</text>
        <dbReference type="Rhea" id="RHEA:19709"/>
        <dbReference type="ChEBI" id="CHEBI:57287"/>
        <dbReference type="ChEBI" id="CHEBI:57970"/>
        <dbReference type="ChEBI" id="CHEBI:58342"/>
        <dbReference type="ChEBI" id="CHEBI:58608"/>
        <dbReference type="EC" id="2.3.1.51"/>
    </reaction>
</comment>
<protein>
    <recommendedName>
        <fullName evidence="5">1-acyl-sn-glycerol-3-phosphate acyltransferase</fullName>
        <ecNumber evidence="5">2.3.1.51</ecNumber>
    </recommendedName>
</protein>
<evidence type="ECO:0000313" key="10">
    <source>
        <dbReference type="Proteomes" id="UP001152798"/>
    </source>
</evidence>
<keyword evidence="7" id="KW-0472">Membrane</keyword>
<dbReference type="CDD" id="cd07989">
    <property type="entry name" value="LPLAT_AGPAT-like"/>
    <property type="match status" value="1"/>
</dbReference>
<dbReference type="GO" id="GO:0016020">
    <property type="term" value="C:membrane"/>
    <property type="evidence" value="ECO:0007669"/>
    <property type="project" value="InterPro"/>
</dbReference>
<evidence type="ECO:0000256" key="2">
    <source>
        <dbReference type="ARBA" id="ARBA00008655"/>
    </source>
</evidence>
<proteinExistence type="inferred from homology"/>
<sequence>MAFLEDMMCCGYIIPISLIIIIGLPLVPNKKLRYYTCYICYISVTSLICTMLLPIVLLRPRDIVNLKIAGKLIRCFTTILGIEWELRGGYVLKKDRGAVIVANHQSILDVMGMFNIWDVMDKCTAVAKKELLYFVPFGPMAWLGGLVFIDRVDPKSANNKLKAAAHLLHSKKAKLWLFPEGTRNKKGKVLLPFKKGAFRVAICTQAPIIPIVYSPYYFIDSANKTFSKGKMVISVLEAIPTEGLTLDDIDSLTEKIHKVMADEYEKLHKEINDLQQDVRNKNNI</sequence>
<dbReference type="PANTHER" id="PTHR10434:SF11">
    <property type="entry name" value="1-ACYL-SN-GLYCEROL-3-PHOSPHATE ACYLTRANSFERASE"/>
    <property type="match status" value="1"/>
</dbReference>
<dbReference type="SMART" id="SM00563">
    <property type="entry name" value="PlsC"/>
    <property type="match status" value="1"/>
</dbReference>
<dbReference type="InterPro" id="IPR004552">
    <property type="entry name" value="AGP_acyltrans"/>
</dbReference>
<keyword evidence="7" id="KW-0812">Transmembrane</keyword>
<feature type="transmembrane region" description="Helical" evidence="7">
    <location>
        <begin position="131"/>
        <end position="149"/>
    </location>
</feature>
<dbReference type="AlphaFoldDB" id="A0A9P0DXM7"/>
<keyword evidence="10" id="KW-1185">Reference proteome</keyword>
<evidence type="ECO:0000256" key="4">
    <source>
        <dbReference type="ARBA" id="ARBA00023315"/>
    </source>
</evidence>
<keyword evidence="5" id="KW-0443">Lipid metabolism</keyword>
<evidence type="ECO:0000256" key="7">
    <source>
        <dbReference type="SAM" id="Phobius"/>
    </source>
</evidence>
<comment type="pathway">
    <text evidence="1">Phospholipid metabolism; CDP-diacylglycerol biosynthesis; CDP-diacylglycerol from sn-glycerol 3-phosphate: step 2/3.</text>
</comment>
<dbReference type="Pfam" id="PF01553">
    <property type="entry name" value="Acyltransferase"/>
    <property type="match status" value="1"/>
</dbReference>
<feature type="transmembrane region" description="Helical" evidence="7">
    <location>
        <begin position="7"/>
        <end position="27"/>
    </location>
</feature>